<proteinExistence type="predicted"/>
<protein>
    <submittedName>
        <fullName evidence="1">Uncharacterized protein</fullName>
    </submittedName>
</protein>
<organism evidence="1">
    <name type="scientific">Leptospira interrogans serovar Hardjo str. Norma</name>
    <dbReference type="NCBI Taxonomy" id="1279460"/>
    <lineage>
        <taxon>Bacteria</taxon>
        <taxon>Pseudomonadati</taxon>
        <taxon>Spirochaetota</taxon>
        <taxon>Spirochaetia</taxon>
        <taxon>Leptospirales</taxon>
        <taxon>Leptospiraceae</taxon>
        <taxon>Leptospira</taxon>
    </lineage>
</organism>
<dbReference type="AntiFam" id="ANF00051">
    <property type="entry name" value="Translation of DNA tandem repeat"/>
</dbReference>
<dbReference type="AlphaFoldDB" id="A0A0M4MS32"/>
<evidence type="ECO:0000313" key="1">
    <source>
        <dbReference type="EMBL" id="ALE38220.1"/>
    </source>
</evidence>
<name>A0A0M4MS32_LEPIR</name>
<reference evidence="1 2" key="1">
    <citation type="journal article" date="2015" name="Genome Announc.">
        <title>Whole-Genome Sequence of Leptospira interrogans Serovar Hardjo Subtype Hardjoprajitno Strain Norma, Isolated from Cattle in a Leptospirosis Outbreak in Brazil.</title>
        <authorList>
            <person name="Cosate M.R."/>
            <person name="Soares S.C."/>
            <person name="Mendes T.A."/>
            <person name="Raittz R.T."/>
            <person name="Moreira E.C."/>
            <person name="Leite R."/>
            <person name="Fernandes G.R."/>
            <person name="Haddad J.P."/>
            <person name="Ortega J.M."/>
        </authorList>
    </citation>
    <scope>NUCLEOTIDE SEQUENCE [LARGE SCALE GENOMIC DNA]</scope>
    <source>
        <strain evidence="1 2">Norma</strain>
    </source>
</reference>
<gene>
    <name evidence="1" type="ORF">G436_1009</name>
</gene>
<sequence length="122" mass="14140">MGTLTSYNSEKNIQRFIFCFKRQNLWELPQITILQINSKIVGTITLPNLLAFRVCLKNLKKSYLNLQLNVVVPTETLFSTPFVVFDNFFCSSSYVFRLLGEFSNLVLLLNLCMSFHISKRFG</sequence>
<dbReference type="EMBL" id="CP012603">
    <property type="protein sequence ID" value="ALE38220.1"/>
    <property type="molecule type" value="Genomic_DNA"/>
</dbReference>
<dbReference type="PATRIC" id="fig|1279460.3.peg.1015"/>
<evidence type="ECO:0000313" key="2">
    <source>
        <dbReference type="Proteomes" id="UP000056502"/>
    </source>
</evidence>
<accession>A0A0M4MS32</accession>
<dbReference type="Proteomes" id="UP000056502">
    <property type="component" value="Chromosome I"/>
</dbReference>